<evidence type="ECO:0000313" key="3">
    <source>
        <dbReference type="Proteomes" id="UP000075312"/>
    </source>
</evidence>
<name>A0A149URT4_9PROT</name>
<dbReference type="AlphaFoldDB" id="A0A149URT4"/>
<proteinExistence type="predicted"/>
<accession>A0A149URT4</accession>
<gene>
    <name evidence="2" type="ORF">AD952_12425</name>
</gene>
<dbReference type="Proteomes" id="UP000075312">
    <property type="component" value="Unassembled WGS sequence"/>
</dbReference>
<organism evidence="2 3">
    <name type="scientific">Acetobacter cerevisiae</name>
    <dbReference type="NCBI Taxonomy" id="178900"/>
    <lineage>
        <taxon>Bacteria</taxon>
        <taxon>Pseudomonadati</taxon>
        <taxon>Pseudomonadota</taxon>
        <taxon>Alphaproteobacteria</taxon>
        <taxon>Acetobacterales</taxon>
        <taxon>Acetobacteraceae</taxon>
        <taxon>Acetobacter</taxon>
    </lineage>
</organism>
<protein>
    <submittedName>
        <fullName evidence="2">Uncharacterized protein</fullName>
    </submittedName>
</protein>
<sequence length="160" mass="17096">MQEDILGVWRKIAQGLSVPCAVIPVLQVGGAYYGEVGRDRGETSAFGHVFCLKIVELPGRLERVACRDGVGIREGTCRVHPPARAVLGQNDLCEAWRLAELREGEALRSGGVAGCCFRLAGWDAALFGGVWKRGGQADKPDGLGLRNRRPGRSGRGGLSV</sequence>
<dbReference type="PATRIC" id="fig|178900.6.peg.354"/>
<feature type="region of interest" description="Disordered" evidence="1">
    <location>
        <begin position="141"/>
        <end position="160"/>
    </location>
</feature>
<evidence type="ECO:0000313" key="2">
    <source>
        <dbReference type="EMBL" id="KXV70627.1"/>
    </source>
</evidence>
<dbReference type="EMBL" id="LHZY01000061">
    <property type="protein sequence ID" value="KXV70627.1"/>
    <property type="molecule type" value="Genomic_DNA"/>
</dbReference>
<comment type="caution">
    <text evidence="2">The sequence shown here is derived from an EMBL/GenBank/DDBJ whole genome shotgun (WGS) entry which is preliminary data.</text>
</comment>
<evidence type="ECO:0000256" key="1">
    <source>
        <dbReference type="SAM" id="MobiDB-lite"/>
    </source>
</evidence>
<reference evidence="2 3" key="1">
    <citation type="submission" date="2015-06" db="EMBL/GenBank/DDBJ databases">
        <title>Improved classification and identification of acetic acid bacteria using matrix-assisted laser desorption/ionization time-of-flight mass spectrometry; Gluconobacter nephelii and Gluconobacter uchimurae are later heterotypic synonyms of Gluconobacter japonicus and Gluconobacter oxydans, respectively.</title>
        <authorList>
            <person name="Li L."/>
            <person name="Cleenwerck I."/>
            <person name="De Vuyst L."/>
            <person name="Vandamme P."/>
        </authorList>
    </citation>
    <scope>NUCLEOTIDE SEQUENCE [LARGE SCALE GENOMIC DNA]</scope>
    <source>
        <strain evidence="2 3">LMG 1608</strain>
    </source>
</reference>